<dbReference type="InterPro" id="IPR009839">
    <property type="entry name" value="SseB_N"/>
</dbReference>
<evidence type="ECO:0000313" key="3">
    <source>
        <dbReference type="Proteomes" id="UP000182690"/>
    </source>
</evidence>
<dbReference type="Pfam" id="PF07179">
    <property type="entry name" value="SseB"/>
    <property type="match status" value="1"/>
</dbReference>
<reference evidence="2 3" key="1">
    <citation type="submission" date="2016-10" db="EMBL/GenBank/DDBJ databases">
        <authorList>
            <person name="de Groot N.N."/>
        </authorList>
    </citation>
    <scope>NUCLEOTIDE SEQUENCE [LARGE SCALE GENOMIC DNA]</scope>
    <source>
        <strain evidence="2 3">DSM 22788</strain>
    </source>
</reference>
<dbReference type="STRING" id="1079994.SAMN04488565_2698"/>
<evidence type="ECO:0000313" key="2">
    <source>
        <dbReference type="EMBL" id="SDQ49095.1"/>
    </source>
</evidence>
<proteinExistence type="predicted"/>
<dbReference type="Proteomes" id="UP000182690">
    <property type="component" value="Unassembled WGS sequence"/>
</dbReference>
<dbReference type="RefSeq" id="WP_010156301.1">
    <property type="nucleotide sequence ID" value="NZ_FNKB01000002.1"/>
</dbReference>
<feature type="domain" description="SseB protein N-terminal" evidence="1">
    <location>
        <begin position="71"/>
        <end position="126"/>
    </location>
</feature>
<dbReference type="eggNOG" id="ENOG5033YNM">
    <property type="taxonomic scope" value="Bacteria"/>
</dbReference>
<sequence>MHHWSPARDRTASRSRQPFVDEGLDFDEDLAYEQVMSKVDRPAPLSKRDGVIIPPVLYLPVRVDEAGRPAAEVRMRGDGRHALLAFTALERLVAELGEEQGWVLMPVESLGEVRDAQPFDVVAFDPRVNRHARRGGGAR</sequence>
<dbReference type="AlphaFoldDB" id="A0A1H1BAW6"/>
<protein>
    <recommendedName>
        <fullName evidence="1">SseB protein N-terminal domain-containing protein</fullName>
    </recommendedName>
</protein>
<organism evidence="2 3">
    <name type="scientific">Leucobacter chromiiresistens</name>
    <dbReference type="NCBI Taxonomy" id="1079994"/>
    <lineage>
        <taxon>Bacteria</taxon>
        <taxon>Bacillati</taxon>
        <taxon>Actinomycetota</taxon>
        <taxon>Actinomycetes</taxon>
        <taxon>Micrococcales</taxon>
        <taxon>Microbacteriaceae</taxon>
        <taxon>Leucobacter</taxon>
    </lineage>
</organism>
<accession>A0A1H1BAW6</accession>
<dbReference type="EMBL" id="FNKB01000002">
    <property type="protein sequence ID" value="SDQ49095.1"/>
    <property type="molecule type" value="Genomic_DNA"/>
</dbReference>
<dbReference type="InterPro" id="IPR049975">
    <property type="entry name" value="SAV_915-like_dom"/>
</dbReference>
<evidence type="ECO:0000259" key="1">
    <source>
        <dbReference type="Pfam" id="PF07179"/>
    </source>
</evidence>
<gene>
    <name evidence="2" type="ORF">SAMN04488565_2698</name>
</gene>
<name>A0A1H1BAW6_9MICO</name>
<dbReference type="NCBIfam" id="NF042914">
    <property type="entry name" value="SAV915_dom"/>
    <property type="match status" value="1"/>
</dbReference>